<dbReference type="SUPFAM" id="SSF50978">
    <property type="entry name" value="WD40 repeat-like"/>
    <property type="match status" value="1"/>
</dbReference>
<keyword evidence="14" id="KW-1185">Reference proteome</keyword>
<evidence type="ECO:0000313" key="11">
    <source>
        <dbReference type="EMBL" id="KAA0159065.1"/>
    </source>
</evidence>
<dbReference type="AlphaFoldDB" id="A0A5A8E8H6"/>
<feature type="repeat" description="WD" evidence="6">
    <location>
        <begin position="349"/>
        <end position="391"/>
    </location>
</feature>
<dbReference type="PANTHER" id="PTHR45903">
    <property type="entry name" value="GLUTAMATE-RICH WD REPEAT-CONTAINING PROTEIN 1"/>
    <property type="match status" value="1"/>
</dbReference>
<dbReference type="OrthoDB" id="2161379at2759"/>
<feature type="compositionally biased region" description="Low complexity" evidence="7">
    <location>
        <begin position="53"/>
        <end position="79"/>
    </location>
</feature>
<evidence type="ECO:0000313" key="10">
    <source>
        <dbReference type="EMBL" id="KAA0156157.1"/>
    </source>
</evidence>
<evidence type="ECO:0000313" key="9">
    <source>
        <dbReference type="EMBL" id="KAA0150839.1"/>
    </source>
</evidence>
<feature type="repeat" description="WD" evidence="6">
    <location>
        <begin position="413"/>
        <end position="429"/>
    </location>
</feature>
<comment type="caution">
    <text evidence="12">The sequence shown here is derived from an EMBL/GenBank/DDBJ whole genome shotgun (WGS) entry which is preliminary data.</text>
</comment>
<organism evidence="12 13">
    <name type="scientific">Cafeteria roenbergensis</name>
    <name type="common">Marine flagellate</name>
    <dbReference type="NCBI Taxonomy" id="33653"/>
    <lineage>
        <taxon>Eukaryota</taxon>
        <taxon>Sar</taxon>
        <taxon>Stramenopiles</taxon>
        <taxon>Bigyra</taxon>
        <taxon>Opalozoa</taxon>
        <taxon>Bicosoecida</taxon>
        <taxon>Cafeteriaceae</taxon>
        <taxon>Cafeteria</taxon>
    </lineage>
</organism>
<feature type="domain" description="Histone-binding protein RBBP4-like N-terminal" evidence="8">
    <location>
        <begin position="113"/>
        <end position="179"/>
    </location>
</feature>
<dbReference type="InterPro" id="IPR036322">
    <property type="entry name" value="WD40_repeat_dom_sf"/>
</dbReference>
<feature type="region of interest" description="Disordered" evidence="7">
    <location>
        <begin position="1"/>
        <end position="109"/>
    </location>
</feature>
<dbReference type="Proteomes" id="UP000324907">
    <property type="component" value="Unassembled WGS sequence"/>
</dbReference>
<dbReference type="Proteomes" id="UP000325113">
    <property type="component" value="Unassembled WGS sequence"/>
</dbReference>
<dbReference type="PRINTS" id="PR00320">
    <property type="entry name" value="GPROTEINBRPT"/>
</dbReference>
<dbReference type="InterPro" id="IPR051972">
    <property type="entry name" value="Glutamate-rich_WD_repeat"/>
</dbReference>
<dbReference type="Proteomes" id="UP000322899">
    <property type="component" value="Unassembled WGS sequence"/>
</dbReference>
<evidence type="ECO:0000313" key="15">
    <source>
        <dbReference type="Proteomes" id="UP000324907"/>
    </source>
</evidence>
<dbReference type="Proteomes" id="UP000323011">
    <property type="component" value="Unassembled WGS sequence"/>
</dbReference>
<dbReference type="EMBL" id="VLTN01000031">
    <property type="protein sequence ID" value="KAA0150839.1"/>
    <property type="molecule type" value="Genomic_DNA"/>
</dbReference>
<feature type="compositionally biased region" description="Acidic residues" evidence="7">
    <location>
        <begin position="30"/>
        <end position="52"/>
    </location>
</feature>
<dbReference type="InterPro" id="IPR019775">
    <property type="entry name" value="WD40_repeat_CS"/>
</dbReference>
<protein>
    <recommendedName>
        <fullName evidence="5">Glutamate-rich WD repeat-containing protein 1</fullName>
    </recommendedName>
</protein>
<dbReference type="GO" id="GO:0042254">
    <property type="term" value="P:ribosome biogenesis"/>
    <property type="evidence" value="ECO:0007669"/>
    <property type="project" value="TreeGrafter"/>
</dbReference>
<reference evidence="13 14" key="1">
    <citation type="submission" date="2019-07" db="EMBL/GenBank/DDBJ databases">
        <title>Genomes of Cafeteria roenbergensis.</title>
        <authorList>
            <person name="Fischer M.G."/>
            <person name="Hackl T."/>
            <person name="Roman M."/>
        </authorList>
    </citation>
    <scope>NUCLEOTIDE SEQUENCE [LARGE SCALE GENOMIC DNA]</scope>
    <source>
        <strain evidence="9 14">BVI</strain>
        <strain evidence="10 16">Cflag</strain>
        <strain evidence="12 13">E4-10P</strain>
        <strain evidence="11 15">RCC970-E3</strain>
    </source>
</reference>
<dbReference type="EMBL" id="VLTO01000026">
    <property type="protein sequence ID" value="KAA0174042.1"/>
    <property type="molecule type" value="Genomic_DNA"/>
</dbReference>
<accession>A0A5A8E8H6</accession>
<evidence type="ECO:0000313" key="16">
    <source>
        <dbReference type="Proteomes" id="UP000325113"/>
    </source>
</evidence>
<dbReference type="Pfam" id="PF00400">
    <property type="entry name" value="WD40"/>
    <property type="match status" value="3"/>
</dbReference>
<comment type="subcellular location">
    <subcellularLocation>
        <location evidence="1">Nucleus</location>
    </subcellularLocation>
</comment>
<evidence type="ECO:0000313" key="12">
    <source>
        <dbReference type="EMBL" id="KAA0174042.1"/>
    </source>
</evidence>
<name>A0A5A8E8H6_CAFRO</name>
<dbReference type="GO" id="GO:0005730">
    <property type="term" value="C:nucleolus"/>
    <property type="evidence" value="ECO:0007669"/>
    <property type="project" value="TreeGrafter"/>
</dbReference>
<evidence type="ECO:0000313" key="14">
    <source>
        <dbReference type="Proteomes" id="UP000323011"/>
    </source>
</evidence>
<dbReference type="PANTHER" id="PTHR45903:SF1">
    <property type="entry name" value="GLUTAMATE-RICH WD REPEAT-CONTAINING PROTEIN 1"/>
    <property type="match status" value="1"/>
</dbReference>
<evidence type="ECO:0000256" key="6">
    <source>
        <dbReference type="PROSITE-ProRule" id="PRU00221"/>
    </source>
</evidence>
<dbReference type="InterPro" id="IPR020472">
    <property type="entry name" value="WD40_PAC1"/>
</dbReference>
<dbReference type="InterPro" id="IPR015943">
    <property type="entry name" value="WD40/YVTN_repeat-like_dom_sf"/>
</dbReference>
<feature type="compositionally biased region" description="Acidic residues" evidence="7">
    <location>
        <begin position="80"/>
        <end position="94"/>
    </location>
</feature>
<keyword evidence="4" id="KW-0539">Nucleus</keyword>
<keyword evidence="3" id="KW-0677">Repeat</keyword>
<gene>
    <name evidence="12" type="ORF">FNF27_04428</name>
    <name evidence="11" type="ORF">FNF28_06002</name>
    <name evidence="9" type="ORF">FNF29_04953</name>
    <name evidence="10" type="ORF">FNF31_05979</name>
</gene>
<evidence type="ECO:0000256" key="4">
    <source>
        <dbReference type="ARBA" id="ARBA00023242"/>
    </source>
</evidence>
<evidence type="ECO:0000256" key="3">
    <source>
        <dbReference type="ARBA" id="ARBA00022737"/>
    </source>
</evidence>
<dbReference type="InterPro" id="IPR022052">
    <property type="entry name" value="Histone-bd_RBBP4-like_N"/>
</dbReference>
<evidence type="ECO:0000256" key="7">
    <source>
        <dbReference type="SAM" id="MobiDB-lite"/>
    </source>
</evidence>
<dbReference type="PROSITE" id="PS50082">
    <property type="entry name" value="WD_REPEATS_2"/>
    <property type="match status" value="3"/>
</dbReference>
<evidence type="ECO:0000256" key="1">
    <source>
        <dbReference type="ARBA" id="ARBA00004123"/>
    </source>
</evidence>
<dbReference type="EMBL" id="VLTL01000137">
    <property type="protein sequence ID" value="KAA0159065.1"/>
    <property type="molecule type" value="Genomic_DNA"/>
</dbReference>
<keyword evidence="2 6" id="KW-0853">WD repeat</keyword>
<dbReference type="InterPro" id="IPR001680">
    <property type="entry name" value="WD40_rpt"/>
</dbReference>
<dbReference type="EMBL" id="VLTM01000084">
    <property type="protein sequence ID" value="KAA0156157.1"/>
    <property type="molecule type" value="Genomic_DNA"/>
</dbReference>
<dbReference type="Gene3D" id="2.130.10.10">
    <property type="entry name" value="YVTN repeat-like/Quinoprotein amine dehydrogenase"/>
    <property type="match status" value="1"/>
</dbReference>
<evidence type="ECO:0000313" key="13">
    <source>
        <dbReference type="Proteomes" id="UP000322899"/>
    </source>
</evidence>
<evidence type="ECO:0000256" key="5">
    <source>
        <dbReference type="ARBA" id="ARBA00040876"/>
    </source>
</evidence>
<dbReference type="Pfam" id="PF12265">
    <property type="entry name" value="CAF1C_H4-bd"/>
    <property type="match status" value="1"/>
</dbReference>
<evidence type="ECO:0000256" key="2">
    <source>
        <dbReference type="ARBA" id="ARBA00022574"/>
    </source>
</evidence>
<sequence length="551" mass="58034">MSGMRKRRAEDDEGRNVRRGGASGAAGEAEAPELEFEDPFEDEFDSDGDEDAGAAGASSAGAAAAASSGAAAASAAAGAEELEALEEESDEDMDESKPTEVWRGDATALPEGQELTWSAEAYNMLHRFNTPWPCLSFDIIPDAMGAGRSRYPHTAYIVAGATAPNPRDNKLYVMKLSDMHRTQNDDNDDDPDAVVDDADVDDDAVLTMQSIPHPGPVNRISVMPHAPHVVASWAETGGVHLWDVRHKLAALDLSEQSEGALGKSGAAAVRGGPPPPSGPAYSFMGHASEGFSLAWSGVHAGRLASGDTSGGLFVWDPLSGAQATSMGGSAGGSGPGVLGATWRIRPSAYTGHTGSVEDLQWSPNESEVLASCSTDRSVCIWDTREPRRPAMQFKANAAHDINVISWNRKVPFLVLSGSDDGEICVWDLRELNKAGGNAEPLARSSWHRKAITSIEWSPHDENCLVACSEDDSVSLWDMSLEPETGADAAAAKAAGADDSAQAGPDIPAQLLFVHQGQSQIKEAHFHEQIPGAVITTSGSGFNVFKPDVKLA</sequence>
<dbReference type="OMA" id="RHWKPNA"/>
<dbReference type="PROSITE" id="PS50294">
    <property type="entry name" value="WD_REPEATS_REGION"/>
    <property type="match status" value="2"/>
</dbReference>
<dbReference type="SMART" id="SM00320">
    <property type="entry name" value="WD40"/>
    <property type="match status" value="5"/>
</dbReference>
<evidence type="ECO:0000259" key="8">
    <source>
        <dbReference type="Pfam" id="PF12265"/>
    </source>
</evidence>
<proteinExistence type="predicted"/>
<dbReference type="PROSITE" id="PS00678">
    <property type="entry name" value="WD_REPEATS_1"/>
    <property type="match status" value="3"/>
</dbReference>
<feature type="repeat" description="WD" evidence="6">
    <location>
        <begin position="444"/>
        <end position="479"/>
    </location>
</feature>